<sequence>MAPRSPFFIVFDHHRRCRYASVCTWQRIFPSPISGLVSGMVGLEHSSGFGGLLVLSVDALSYGRSFRDSVALVEITETRVRVGSSGSQCLWSVTNMLAHSEVAEFSDPVSSSCSSKIEA</sequence>
<evidence type="ECO:0000313" key="2">
    <source>
        <dbReference type="Proteomes" id="UP000712600"/>
    </source>
</evidence>
<protein>
    <submittedName>
        <fullName evidence="1">Uncharacterized protein</fullName>
    </submittedName>
</protein>
<comment type="caution">
    <text evidence="1">The sequence shown here is derived from an EMBL/GenBank/DDBJ whole genome shotgun (WGS) entry which is preliminary data.</text>
</comment>
<dbReference type="EMBL" id="QGKX02001290">
    <property type="protein sequence ID" value="KAF3541884.1"/>
    <property type="molecule type" value="Genomic_DNA"/>
</dbReference>
<organism evidence="1 2">
    <name type="scientific">Brassica cretica</name>
    <name type="common">Mustard</name>
    <dbReference type="NCBI Taxonomy" id="69181"/>
    <lineage>
        <taxon>Eukaryota</taxon>
        <taxon>Viridiplantae</taxon>
        <taxon>Streptophyta</taxon>
        <taxon>Embryophyta</taxon>
        <taxon>Tracheophyta</taxon>
        <taxon>Spermatophyta</taxon>
        <taxon>Magnoliopsida</taxon>
        <taxon>eudicotyledons</taxon>
        <taxon>Gunneridae</taxon>
        <taxon>Pentapetalae</taxon>
        <taxon>rosids</taxon>
        <taxon>malvids</taxon>
        <taxon>Brassicales</taxon>
        <taxon>Brassicaceae</taxon>
        <taxon>Brassiceae</taxon>
        <taxon>Brassica</taxon>
    </lineage>
</organism>
<name>A0A8S9QUH4_BRACR</name>
<evidence type="ECO:0000313" key="1">
    <source>
        <dbReference type="EMBL" id="KAF3541884.1"/>
    </source>
</evidence>
<accession>A0A8S9QUH4</accession>
<reference evidence="1" key="1">
    <citation type="submission" date="2019-12" db="EMBL/GenBank/DDBJ databases">
        <title>Genome sequencing and annotation of Brassica cretica.</title>
        <authorList>
            <person name="Studholme D.J."/>
            <person name="Sarris P."/>
        </authorList>
    </citation>
    <scope>NUCLEOTIDE SEQUENCE</scope>
    <source>
        <strain evidence="1">PFS-109/04</strain>
        <tissue evidence="1">Leaf</tissue>
    </source>
</reference>
<dbReference type="AlphaFoldDB" id="A0A8S9QUH4"/>
<gene>
    <name evidence="1" type="ORF">F2Q69_00023844</name>
</gene>
<dbReference type="Proteomes" id="UP000712600">
    <property type="component" value="Unassembled WGS sequence"/>
</dbReference>
<proteinExistence type="predicted"/>